<accession>A0ABQ8H7P6</accession>
<evidence type="ECO:0000256" key="2">
    <source>
        <dbReference type="SAM" id="SignalP"/>
    </source>
</evidence>
<evidence type="ECO:0000256" key="1">
    <source>
        <dbReference type="SAM" id="MobiDB-lite"/>
    </source>
</evidence>
<organism evidence="3 4">
    <name type="scientific">Xanthoceras sorbifolium</name>
    <dbReference type="NCBI Taxonomy" id="99658"/>
    <lineage>
        <taxon>Eukaryota</taxon>
        <taxon>Viridiplantae</taxon>
        <taxon>Streptophyta</taxon>
        <taxon>Embryophyta</taxon>
        <taxon>Tracheophyta</taxon>
        <taxon>Spermatophyta</taxon>
        <taxon>Magnoliopsida</taxon>
        <taxon>eudicotyledons</taxon>
        <taxon>Gunneridae</taxon>
        <taxon>Pentapetalae</taxon>
        <taxon>rosids</taxon>
        <taxon>malvids</taxon>
        <taxon>Sapindales</taxon>
        <taxon>Sapindaceae</taxon>
        <taxon>Xanthoceroideae</taxon>
        <taxon>Xanthoceras</taxon>
    </lineage>
</organism>
<keyword evidence="4" id="KW-1185">Reference proteome</keyword>
<dbReference type="PROSITE" id="PS50896">
    <property type="entry name" value="LISH"/>
    <property type="match status" value="1"/>
</dbReference>
<protein>
    <recommendedName>
        <fullName evidence="5">LisH domain-containing protein</fullName>
    </recommendedName>
</protein>
<feature type="chain" id="PRO_5045440976" description="LisH domain-containing protein" evidence="2">
    <location>
        <begin position="25"/>
        <end position="371"/>
    </location>
</feature>
<sequence>MKRRLSHCLHIALLSLHNLSVVNKYIFKIKNKKFNCCFKHSSTVMANWNNQFMLDLYLYDYFKKKNMHETAENFLKEINFPFDPTTVSPAIDSQEGFLNEWWQLCNDMYREQQLRAHYQGEGSSSTMPVEQMMGASQQVDPSLLYMMNEQTISHMLAATGLNSKYNAMVSMNPFTGVEIIPDAISSSSPQPDLLATTLAPNLPGSLANLTGQEVGSSVLAASRKNDIASNEETEPTPLGFANNVLNPIWVAENNLEEQWDESQSAQSDGESVNKSDLQDGNCSLHGDVDATSEASLTKYKSRDDDSKSSSSNANGNKEDADSSSNKLPECATTPDNLIGLDLTNSEATEMRLSSINVHSFQFQQVDTGRGL</sequence>
<dbReference type="InterPro" id="IPR006594">
    <property type="entry name" value="LisH"/>
</dbReference>
<evidence type="ECO:0000313" key="4">
    <source>
        <dbReference type="Proteomes" id="UP000827721"/>
    </source>
</evidence>
<reference evidence="3 4" key="1">
    <citation type="submission" date="2021-02" db="EMBL/GenBank/DDBJ databases">
        <title>Plant Genome Project.</title>
        <authorList>
            <person name="Zhang R.-G."/>
        </authorList>
    </citation>
    <scope>NUCLEOTIDE SEQUENCE [LARGE SCALE GENOMIC DNA]</scope>
    <source>
        <tissue evidence="3">Leaves</tissue>
    </source>
</reference>
<dbReference type="Proteomes" id="UP000827721">
    <property type="component" value="Unassembled WGS sequence"/>
</dbReference>
<dbReference type="PANTHER" id="PTHR44376">
    <property type="entry name" value="TRANSCRIPTIONAL REGULATOR OF FILAMENTOUS GROWTH FLO8"/>
    <property type="match status" value="1"/>
</dbReference>
<feature type="compositionally biased region" description="Polar residues" evidence="1">
    <location>
        <begin position="261"/>
        <end position="270"/>
    </location>
</feature>
<dbReference type="PANTHER" id="PTHR44376:SF5">
    <property type="entry name" value="TRANSCRIPTIONAL COREPRESSOR LEUNIG ISOFORM X1"/>
    <property type="match status" value="1"/>
</dbReference>
<name>A0ABQ8H7P6_9ROSI</name>
<dbReference type="EMBL" id="JAFEMO010000013">
    <property type="protein sequence ID" value="KAH7549942.1"/>
    <property type="molecule type" value="Genomic_DNA"/>
</dbReference>
<proteinExistence type="predicted"/>
<feature type="region of interest" description="Disordered" evidence="1">
    <location>
        <begin position="257"/>
        <end position="335"/>
    </location>
</feature>
<evidence type="ECO:0008006" key="5">
    <source>
        <dbReference type="Google" id="ProtNLM"/>
    </source>
</evidence>
<keyword evidence="2" id="KW-0732">Signal</keyword>
<gene>
    <name evidence="3" type="ORF">JRO89_XS13G0108800</name>
</gene>
<dbReference type="InterPro" id="IPR044716">
    <property type="entry name" value="LEUNIG-like"/>
</dbReference>
<evidence type="ECO:0000313" key="3">
    <source>
        <dbReference type="EMBL" id="KAH7549942.1"/>
    </source>
</evidence>
<comment type="caution">
    <text evidence="3">The sequence shown here is derived from an EMBL/GenBank/DDBJ whole genome shotgun (WGS) entry which is preliminary data.</text>
</comment>
<feature type="signal peptide" evidence="2">
    <location>
        <begin position="1"/>
        <end position="24"/>
    </location>
</feature>